<sequence>MCNSISDEFLMEYADKVINLAISNVKEDGLPFAAIVVDQNGEIIGKGVNQVAKHLDCTAHAEIQAIREASGNEKTVSLKGMILIVSGEPCALCYMAIRMAEIMKVVIVSNRYEAEKHGFDYLWTYEYFNETLFNELDVVTLDNDRKLLPFQLAKHSLSDQD</sequence>
<protein>
    <recommendedName>
        <fullName evidence="3">CMP/dCMP-type deaminase domain-containing protein</fullName>
    </recommendedName>
</protein>
<dbReference type="Pfam" id="PF00383">
    <property type="entry name" value="dCMP_cyt_deam_1"/>
    <property type="match status" value="1"/>
</dbReference>
<proteinExistence type="predicted"/>
<dbReference type="HOGENOM" id="CLU_025810_5_2_6"/>
<dbReference type="STRING" id="314283.MED297_17393"/>
<accession>A4BFP4</accession>
<evidence type="ECO:0000256" key="1">
    <source>
        <dbReference type="ARBA" id="ARBA00022723"/>
    </source>
</evidence>
<dbReference type="SUPFAM" id="SSF53927">
    <property type="entry name" value="Cytidine deaminase-like"/>
    <property type="match status" value="1"/>
</dbReference>
<evidence type="ECO:0000256" key="2">
    <source>
        <dbReference type="ARBA" id="ARBA00022833"/>
    </source>
</evidence>
<dbReference type="InterPro" id="IPR002125">
    <property type="entry name" value="CMP_dCMP_dom"/>
</dbReference>
<dbReference type="Proteomes" id="UP000005953">
    <property type="component" value="Unassembled WGS sequence"/>
</dbReference>
<keyword evidence="5" id="KW-1185">Reference proteome</keyword>
<dbReference type="PANTHER" id="PTHR11079">
    <property type="entry name" value="CYTOSINE DEAMINASE FAMILY MEMBER"/>
    <property type="match status" value="1"/>
</dbReference>
<dbReference type="GO" id="GO:0047974">
    <property type="term" value="F:guanosine deaminase activity"/>
    <property type="evidence" value="ECO:0007669"/>
    <property type="project" value="TreeGrafter"/>
</dbReference>
<gene>
    <name evidence="4" type="ORF">MED297_17393</name>
</gene>
<evidence type="ECO:0000259" key="3">
    <source>
        <dbReference type="PROSITE" id="PS51747"/>
    </source>
</evidence>
<comment type="caution">
    <text evidence="4">The sequence shown here is derived from an EMBL/GenBank/DDBJ whole genome shotgun (WGS) entry which is preliminary data.</text>
</comment>
<keyword evidence="2" id="KW-0862">Zinc</keyword>
<dbReference type="AlphaFoldDB" id="A4BFP4"/>
<dbReference type="PROSITE" id="PS00903">
    <property type="entry name" value="CYT_DCMP_DEAMINASES_1"/>
    <property type="match status" value="1"/>
</dbReference>
<dbReference type="CDD" id="cd01285">
    <property type="entry name" value="nucleoside_deaminase"/>
    <property type="match status" value="1"/>
</dbReference>
<dbReference type="PANTHER" id="PTHR11079:SF161">
    <property type="entry name" value="CMP_DCMP-TYPE DEAMINASE DOMAIN-CONTAINING PROTEIN"/>
    <property type="match status" value="1"/>
</dbReference>
<dbReference type="InterPro" id="IPR016192">
    <property type="entry name" value="APOBEC/CMP_deaminase_Zn-bd"/>
</dbReference>
<organism evidence="4 5">
    <name type="scientific">Reinekea blandensis MED297</name>
    <dbReference type="NCBI Taxonomy" id="314283"/>
    <lineage>
        <taxon>Bacteria</taxon>
        <taxon>Pseudomonadati</taxon>
        <taxon>Pseudomonadota</taxon>
        <taxon>Gammaproteobacteria</taxon>
        <taxon>Oceanospirillales</taxon>
        <taxon>Saccharospirillaceae</taxon>
        <taxon>Reinekea</taxon>
    </lineage>
</organism>
<keyword evidence="1" id="KW-0479">Metal-binding</keyword>
<dbReference type="Gene3D" id="3.40.140.10">
    <property type="entry name" value="Cytidine Deaminase, domain 2"/>
    <property type="match status" value="1"/>
</dbReference>
<evidence type="ECO:0000313" key="5">
    <source>
        <dbReference type="Proteomes" id="UP000005953"/>
    </source>
</evidence>
<dbReference type="PROSITE" id="PS51747">
    <property type="entry name" value="CYT_DCMP_DEAMINASES_2"/>
    <property type="match status" value="1"/>
</dbReference>
<dbReference type="GO" id="GO:0008270">
    <property type="term" value="F:zinc ion binding"/>
    <property type="evidence" value="ECO:0007669"/>
    <property type="project" value="InterPro"/>
</dbReference>
<dbReference type="EMBL" id="AAOE01000013">
    <property type="protein sequence ID" value="EAR09139.1"/>
    <property type="molecule type" value="Genomic_DNA"/>
</dbReference>
<dbReference type="OrthoDB" id="9802676at2"/>
<reference evidence="4 5" key="1">
    <citation type="submission" date="2006-02" db="EMBL/GenBank/DDBJ databases">
        <authorList>
            <person name="Pinhassi J."/>
            <person name="Pedros-Alio C."/>
            <person name="Ferriera S."/>
            <person name="Johnson J."/>
            <person name="Kravitz S."/>
            <person name="Halpern A."/>
            <person name="Remington K."/>
            <person name="Beeson K."/>
            <person name="Tran B."/>
            <person name="Rogers Y.-H."/>
            <person name="Friedman R."/>
            <person name="Venter J.C."/>
        </authorList>
    </citation>
    <scope>NUCLEOTIDE SEQUENCE [LARGE SCALE GENOMIC DNA]</scope>
    <source>
        <strain evidence="4 5">MED297</strain>
    </source>
</reference>
<evidence type="ECO:0000313" key="4">
    <source>
        <dbReference type="EMBL" id="EAR09139.1"/>
    </source>
</evidence>
<name>A4BFP4_9GAMM</name>
<feature type="domain" description="CMP/dCMP-type deaminase" evidence="3">
    <location>
        <begin position="5"/>
        <end position="122"/>
    </location>
</feature>
<dbReference type="GO" id="GO:0006152">
    <property type="term" value="P:purine nucleoside catabolic process"/>
    <property type="evidence" value="ECO:0007669"/>
    <property type="project" value="TreeGrafter"/>
</dbReference>
<dbReference type="InterPro" id="IPR016193">
    <property type="entry name" value="Cytidine_deaminase-like"/>
</dbReference>